<evidence type="ECO:0000259" key="2">
    <source>
        <dbReference type="Pfam" id="PF22470"/>
    </source>
</evidence>
<dbReference type="RefSeq" id="WP_005597200.1">
    <property type="nucleotide sequence ID" value="NZ_AFWE01000177.1"/>
</dbReference>
<evidence type="ECO:0000313" key="4">
    <source>
        <dbReference type="Proteomes" id="UP000004349"/>
    </source>
</evidence>
<reference evidence="3 4" key="1">
    <citation type="journal article" date="2012" name="Int. J. Syst. Evol. Microbiol.">
        <title>Vibrio caribbeanicus sp. nov., isolated from the marine sponge Scleritoderma cyanea.</title>
        <authorList>
            <person name="Hoffmann M."/>
            <person name="Monday S.R."/>
            <person name="Allard M.W."/>
            <person name="Strain E.A."/>
            <person name="Whittaker P."/>
            <person name="Naum M."/>
            <person name="McCarthy P.J."/>
            <person name="Lopez J.V."/>
            <person name="Fischer M."/>
            <person name="Brown E.W."/>
        </authorList>
    </citation>
    <scope>NUCLEOTIDE SEQUENCE [LARGE SCALE GENOMIC DNA]</scope>
    <source>
        <strain evidence="3 4">LMG 19158</strain>
    </source>
</reference>
<dbReference type="InterPro" id="IPR027454">
    <property type="entry name" value="Histone_HNS_N"/>
</dbReference>
<dbReference type="PANTHER" id="PTHR38097:SF2">
    <property type="entry name" value="DNA-BINDING PROTEIN STPA"/>
    <property type="match status" value="1"/>
</dbReference>
<dbReference type="PANTHER" id="PTHR38097">
    <property type="match status" value="1"/>
</dbReference>
<organism evidence="3 4">
    <name type="scientific">Vibrio scophthalmi LMG 19158</name>
    <dbReference type="NCBI Taxonomy" id="870967"/>
    <lineage>
        <taxon>Bacteria</taxon>
        <taxon>Pseudomonadati</taxon>
        <taxon>Pseudomonadota</taxon>
        <taxon>Gammaproteobacteria</taxon>
        <taxon>Vibrionales</taxon>
        <taxon>Vibrionaceae</taxon>
        <taxon>Vibrio</taxon>
    </lineage>
</organism>
<dbReference type="GO" id="GO:0000976">
    <property type="term" value="F:transcription cis-regulatory region binding"/>
    <property type="evidence" value="ECO:0007669"/>
    <property type="project" value="TreeGrafter"/>
</dbReference>
<comment type="caution">
    <text evidence="3">The sequence shown here is derived from an EMBL/GenBank/DDBJ whole genome shotgun (WGS) entry which is preliminary data.</text>
</comment>
<keyword evidence="1" id="KW-0175">Coiled coil</keyword>
<dbReference type="GO" id="GO:0032993">
    <property type="term" value="C:protein-DNA complex"/>
    <property type="evidence" value="ECO:0007669"/>
    <property type="project" value="TreeGrafter"/>
</dbReference>
<dbReference type="GO" id="GO:0046983">
    <property type="term" value="F:protein dimerization activity"/>
    <property type="evidence" value="ECO:0007669"/>
    <property type="project" value="InterPro"/>
</dbReference>
<dbReference type="Proteomes" id="UP000004349">
    <property type="component" value="Unassembled WGS sequence"/>
</dbReference>
<dbReference type="Pfam" id="PF22470">
    <property type="entry name" value="Histone_HNS_N"/>
    <property type="match status" value="1"/>
</dbReference>
<dbReference type="GO" id="GO:0001217">
    <property type="term" value="F:DNA-binding transcription repressor activity"/>
    <property type="evidence" value="ECO:0007669"/>
    <property type="project" value="TreeGrafter"/>
</dbReference>
<dbReference type="eggNOG" id="COG2916">
    <property type="taxonomic scope" value="Bacteria"/>
</dbReference>
<evidence type="ECO:0000256" key="1">
    <source>
        <dbReference type="SAM" id="Coils"/>
    </source>
</evidence>
<evidence type="ECO:0000313" key="3">
    <source>
        <dbReference type="EMBL" id="EGU33307.1"/>
    </source>
</evidence>
<gene>
    <name evidence="3" type="ORF">VIS19158_09278</name>
</gene>
<sequence>MTDILKQLSSLRRAKVLFKNATVEQVDHIIKTLQEVRDEKEVERLIEAEKAEQEQRELETLKAQILDKNIDFDKLTAMMSGSKRPRKAKKIAPETPTITYVFGDNETWNGEGEVPRNLQIQLDEGFELADFIQ</sequence>
<accession>F9RRC1</accession>
<protein>
    <submittedName>
        <fullName evidence="3">DNA-binding protein</fullName>
    </submittedName>
</protein>
<dbReference type="Gene3D" id="1.10.287.1050">
    <property type="entry name" value="H-NS histone-like proteins"/>
    <property type="match status" value="1"/>
</dbReference>
<feature type="coiled-coil region" evidence="1">
    <location>
        <begin position="44"/>
        <end position="71"/>
    </location>
</feature>
<dbReference type="GO" id="GO:0003680">
    <property type="term" value="F:minor groove of adenine-thymine-rich DNA binding"/>
    <property type="evidence" value="ECO:0007669"/>
    <property type="project" value="TreeGrafter"/>
</dbReference>
<name>F9RRC1_9VIBR</name>
<feature type="domain" description="DNA-binding protein H-NS-like N-terminal" evidence="2">
    <location>
        <begin position="1"/>
        <end position="77"/>
    </location>
</feature>
<dbReference type="GO" id="GO:0003681">
    <property type="term" value="F:bent DNA binding"/>
    <property type="evidence" value="ECO:0007669"/>
    <property type="project" value="TreeGrafter"/>
</dbReference>
<proteinExistence type="predicted"/>
<dbReference type="InterPro" id="IPR054180">
    <property type="entry name" value="H-NS-like_N"/>
</dbReference>
<keyword evidence="3" id="KW-0238">DNA-binding</keyword>
<dbReference type="AlphaFoldDB" id="F9RRC1"/>
<dbReference type="GO" id="GO:0005829">
    <property type="term" value="C:cytosol"/>
    <property type="evidence" value="ECO:0007669"/>
    <property type="project" value="TreeGrafter"/>
</dbReference>
<dbReference type="EMBL" id="AFWE01000177">
    <property type="protein sequence ID" value="EGU33307.1"/>
    <property type="molecule type" value="Genomic_DNA"/>
</dbReference>